<accession>C1D464</accession>
<proteinExistence type="predicted"/>
<dbReference type="OrthoDB" id="74000at2"/>
<evidence type="ECO:0000313" key="1">
    <source>
        <dbReference type="EMBL" id="ACO47945.1"/>
    </source>
</evidence>
<keyword evidence="2" id="KW-1185">Reference proteome</keyword>
<dbReference type="AlphaFoldDB" id="C1D464"/>
<evidence type="ECO:0000313" key="2">
    <source>
        <dbReference type="Proteomes" id="UP000002208"/>
    </source>
</evidence>
<reference evidence="1 2" key="1">
    <citation type="journal article" date="2009" name="PLoS Genet.">
        <title>Alliance of proteomics and genomics to unravel the specificities of Sahara bacterium Deinococcus deserti.</title>
        <authorList>
            <person name="de Groot A."/>
            <person name="Dulermo R."/>
            <person name="Ortet P."/>
            <person name="Blanchard L."/>
            <person name="Guerin P."/>
            <person name="Fernandez B."/>
            <person name="Vacherie B."/>
            <person name="Dossat C."/>
            <person name="Jolivet E."/>
            <person name="Siguier P."/>
            <person name="Chandler M."/>
            <person name="Barakat M."/>
            <person name="Dedieu A."/>
            <person name="Barbe V."/>
            <person name="Heulin T."/>
            <person name="Sommer S."/>
            <person name="Achouak W."/>
            <person name="Armengaud J."/>
        </authorList>
    </citation>
    <scope>NUCLEOTIDE SEQUENCE [LARGE SCALE GENOMIC DNA]</scope>
    <source>
        <strain evidence="2">DSM 17065 / CIP 109153 / LMG 22923 / VCD115</strain>
        <plasmid evidence="2">pDeide3</plasmid>
    </source>
</reference>
<sequence>MTCPANLEWTDPDLRNFYSPGRNVPARDPLAELRAAGLVLPSLPSPPGARVGSSGSSYGSEGPNGPFYITYATVRTPHSPDTVLTHYLAALQAQGWAQGAPQQTPEGEWTVSLTARQGGQERRATFSLMPRPELGTTEGSTRLHRVDVQFALGQRPSY</sequence>
<dbReference type="KEGG" id="ddr:Deide_3p00330"/>
<geneLocation type="plasmid" evidence="2">
    <name>pDeide3</name>
</geneLocation>
<organism evidence="1 2">
    <name type="scientific">Deinococcus deserti (strain DSM 17065 / CIP 109153 / LMG 22923 / VCD115)</name>
    <dbReference type="NCBI Taxonomy" id="546414"/>
    <lineage>
        <taxon>Bacteria</taxon>
        <taxon>Thermotogati</taxon>
        <taxon>Deinococcota</taxon>
        <taxon>Deinococci</taxon>
        <taxon>Deinococcales</taxon>
        <taxon>Deinococcaceae</taxon>
        <taxon>Deinococcus</taxon>
    </lineage>
</organism>
<keyword evidence="1" id="KW-0614">Plasmid</keyword>
<dbReference type="Proteomes" id="UP000002208">
    <property type="component" value="Plasmid 3"/>
</dbReference>
<protein>
    <submittedName>
        <fullName evidence="1">Uncharacterized protein</fullName>
    </submittedName>
</protein>
<dbReference type="EMBL" id="CP001117">
    <property type="protein sequence ID" value="ACO47945.1"/>
    <property type="molecule type" value="Genomic_DNA"/>
</dbReference>
<dbReference type="HOGENOM" id="CLU_1666524_0_0_0"/>
<gene>
    <name evidence="1" type="ordered locus">Deide_3p00330</name>
</gene>
<name>C1D464_DEIDV</name>